<dbReference type="GO" id="GO:0009002">
    <property type="term" value="F:serine-type D-Ala-D-Ala carboxypeptidase activity"/>
    <property type="evidence" value="ECO:0007669"/>
    <property type="project" value="InterPro"/>
</dbReference>
<dbReference type="NCBIfam" id="TIGR03423">
    <property type="entry name" value="pbp2_mrdA"/>
    <property type="match status" value="1"/>
</dbReference>
<reference evidence="16 17" key="1">
    <citation type="submission" date="2016-10" db="EMBL/GenBank/DDBJ databases">
        <authorList>
            <person name="de Groot N.N."/>
        </authorList>
    </citation>
    <scope>NUCLEOTIDE SEQUENCE [LARGE SCALE GENOMIC DNA]</scope>
    <source>
        <strain evidence="16 17">ATCC 51327</strain>
    </source>
</reference>
<keyword evidence="10" id="KW-0573">Peptidoglycan synthesis</keyword>
<evidence type="ECO:0000256" key="5">
    <source>
        <dbReference type="ARBA" id="ARBA00022519"/>
    </source>
</evidence>
<feature type="domain" description="Penicillin-binding protein dimerisation" evidence="15">
    <location>
        <begin position="46"/>
        <end position="222"/>
    </location>
</feature>
<comment type="similarity">
    <text evidence="3">Belongs to the transpeptidase family.</text>
</comment>
<evidence type="ECO:0000256" key="9">
    <source>
        <dbReference type="ARBA" id="ARBA00022960"/>
    </source>
</evidence>
<evidence type="ECO:0000256" key="6">
    <source>
        <dbReference type="ARBA" id="ARBA00022670"/>
    </source>
</evidence>
<dbReference type="GO" id="GO:0071972">
    <property type="term" value="F:peptidoglycan L,D-transpeptidase activity"/>
    <property type="evidence" value="ECO:0007669"/>
    <property type="project" value="TreeGrafter"/>
</dbReference>
<protein>
    <submittedName>
        <fullName evidence="16">Penicillin-binding protein 2</fullName>
    </submittedName>
</protein>
<dbReference type="GO" id="GO:0005886">
    <property type="term" value="C:plasma membrane"/>
    <property type="evidence" value="ECO:0007669"/>
    <property type="project" value="UniProtKB-SubCell"/>
</dbReference>
<dbReference type="InterPro" id="IPR036138">
    <property type="entry name" value="PBP_dimer_sf"/>
</dbReference>
<keyword evidence="5" id="KW-0997">Cell inner membrane</keyword>
<evidence type="ECO:0000256" key="3">
    <source>
        <dbReference type="ARBA" id="ARBA00007171"/>
    </source>
</evidence>
<keyword evidence="6" id="KW-0645">Protease</keyword>
<dbReference type="InterPro" id="IPR050515">
    <property type="entry name" value="Beta-lactam/transpept"/>
</dbReference>
<dbReference type="GO" id="GO:0008658">
    <property type="term" value="F:penicillin binding"/>
    <property type="evidence" value="ECO:0007669"/>
    <property type="project" value="InterPro"/>
</dbReference>
<dbReference type="GO" id="GO:0008360">
    <property type="term" value="P:regulation of cell shape"/>
    <property type="evidence" value="ECO:0007669"/>
    <property type="project" value="UniProtKB-KW"/>
</dbReference>
<dbReference type="STRING" id="29563.SAMN02983006_01153"/>
<keyword evidence="9" id="KW-0133">Cell shape</keyword>
<proteinExistence type="inferred from homology"/>
<evidence type="ECO:0000256" key="10">
    <source>
        <dbReference type="ARBA" id="ARBA00022984"/>
    </source>
</evidence>
<name>A0A1I4HQS4_9FIRM</name>
<dbReference type="InterPro" id="IPR012338">
    <property type="entry name" value="Beta-lactam/transpept-like"/>
</dbReference>
<evidence type="ECO:0000259" key="15">
    <source>
        <dbReference type="Pfam" id="PF03717"/>
    </source>
</evidence>
<evidence type="ECO:0000256" key="4">
    <source>
        <dbReference type="ARBA" id="ARBA00022475"/>
    </source>
</evidence>
<dbReference type="SUPFAM" id="SSF56601">
    <property type="entry name" value="beta-lactamase/transpeptidase-like"/>
    <property type="match status" value="1"/>
</dbReference>
<keyword evidence="12" id="KW-0472">Membrane</keyword>
<evidence type="ECO:0000313" key="17">
    <source>
        <dbReference type="Proteomes" id="UP000199006"/>
    </source>
</evidence>
<dbReference type="Proteomes" id="UP000199006">
    <property type="component" value="Unassembled WGS sequence"/>
</dbReference>
<dbReference type="GO" id="GO:0071555">
    <property type="term" value="P:cell wall organization"/>
    <property type="evidence" value="ECO:0007669"/>
    <property type="project" value="UniProtKB-KW"/>
</dbReference>
<dbReference type="SUPFAM" id="SSF56519">
    <property type="entry name" value="Penicillin binding protein dimerisation domain"/>
    <property type="match status" value="1"/>
</dbReference>
<evidence type="ECO:0000256" key="1">
    <source>
        <dbReference type="ARBA" id="ARBA00004167"/>
    </source>
</evidence>
<dbReference type="GO" id="GO:0009252">
    <property type="term" value="P:peptidoglycan biosynthetic process"/>
    <property type="evidence" value="ECO:0007669"/>
    <property type="project" value="UniProtKB-KW"/>
</dbReference>
<dbReference type="PANTHER" id="PTHR30627">
    <property type="entry name" value="PEPTIDOGLYCAN D,D-TRANSPEPTIDASE"/>
    <property type="match status" value="1"/>
</dbReference>
<dbReference type="Pfam" id="PF03717">
    <property type="entry name" value="PBP_dimer"/>
    <property type="match status" value="1"/>
</dbReference>
<keyword evidence="7" id="KW-0812">Transmembrane</keyword>
<dbReference type="AlphaFoldDB" id="A0A1I4HQS4"/>
<dbReference type="PANTHER" id="PTHR30627:SF2">
    <property type="entry name" value="PEPTIDOGLYCAN D,D-TRANSPEPTIDASE MRDA"/>
    <property type="match status" value="1"/>
</dbReference>
<dbReference type="Gene3D" id="3.90.1310.10">
    <property type="entry name" value="Penicillin-binding protein 2a (Domain 2)"/>
    <property type="match status" value="1"/>
</dbReference>
<keyword evidence="4" id="KW-1003">Cell membrane</keyword>
<keyword evidence="11" id="KW-1133">Transmembrane helix</keyword>
<evidence type="ECO:0000256" key="11">
    <source>
        <dbReference type="ARBA" id="ARBA00022989"/>
    </source>
</evidence>
<dbReference type="GO" id="GO:0006508">
    <property type="term" value="P:proteolysis"/>
    <property type="evidence" value="ECO:0007669"/>
    <property type="project" value="UniProtKB-KW"/>
</dbReference>
<evidence type="ECO:0000313" key="16">
    <source>
        <dbReference type="EMBL" id="SFL44100.1"/>
    </source>
</evidence>
<keyword evidence="8" id="KW-0378">Hydrolase</keyword>
<comment type="subcellular location">
    <subcellularLocation>
        <location evidence="2">Cell membrane</location>
    </subcellularLocation>
    <subcellularLocation>
        <location evidence="1">Membrane</location>
        <topology evidence="1">Single-pass membrane protein</topology>
    </subcellularLocation>
</comment>
<dbReference type="Gene3D" id="3.40.710.10">
    <property type="entry name" value="DD-peptidase/beta-lactamase superfamily"/>
    <property type="match status" value="1"/>
</dbReference>
<dbReference type="Pfam" id="PF00905">
    <property type="entry name" value="Transpeptidase"/>
    <property type="match status" value="1"/>
</dbReference>
<dbReference type="InterPro" id="IPR001460">
    <property type="entry name" value="PCN-bd_Tpept"/>
</dbReference>
<keyword evidence="17" id="KW-1185">Reference proteome</keyword>
<organism evidence="16 17">
    <name type="scientific">Halanaerobium salsuginis</name>
    <dbReference type="NCBI Taxonomy" id="29563"/>
    <lineage>
        <taxon>Bacteria</taxon>
        <taxon>Bacillati</taxon>
        <taxon>Bacillota</taxon>
        <taxon>Clostridia</taxon>
        <taxon>Halanaerobiales</taxon>
        <taxon>Halanaerobiaceae</taxon>
        <taxon>Halanaerobium</taxon>
    </lineage>
</organism>
<evidence type="ECO:0000256" key="8">
    <source>
        <dbReference type="ARBA" id="ARBA00022801"/>
    </source>
</evidence>
<feature type="domain" description="Penicillin-binding protein transpeptidase" evidence="14">
    <location>
        <begin position="274"/>
        <end position="603"/>
    </location>
</feature>
<dbReference type="InterPro" id="IPR017790">
    <property type="entry name" value="Penicillin-binding_protein_2"/>
</dbReference>
<evidence type="ECO:0000256" key="12">
    <source>
        <dbReference type="ARBA" id="ARBA00023136"/>
    </source>
</evidence>
<keyword evidence="13" id="KW-0961">Cell wall biogenesis/degradation</keyword>
<evidence type="ECO:0000256" key="7">
    <source>
        <dbReference type="ARBA" id="ARBA00022692"/>
    </source>
</evidence>
<evidence type="ECO:0000256" key="2">
    <source>
        <dbReference type="ARBA" id="ARBA00004236"/>
    </source>
</evidence>
<dbReference type="OrthoDB" id="9804124at2"/>
<evidence type="ECO:0000259" key="14">
    <source>
        <dbReference type="Pfam" id="PF00905"/>
    </source>
</evidence>
<dbReference type="RefSeq" id="WP_089860919.1">
    <property type="nucleotide sequence ID" value="NZ_FOTI01000012.1"/>
</dbReference>
<dbReference type="InterPro" id="IPR005311">
    <property type="entry name" value="PBP_dimer"/>
</dbReference>
<evidence type="ECO:0000256" key="13">
    <source>
        <dbReference type="ARBA" id="ARBA00023316"/>
    </source>
</evidence>
<sequence length="632" mass="70274">MDRHRLLKLLLLFIFTALIARAAYLQILNGDYYYQLSEGNRTSVRPINAPRGKIYDSRGEVIVSNRLTYNLYLMQNEIPPASSVKNILAKLASLSSLSENRLLSNLSSSAQQSVAEPVLLARHLQKKDMVIIAENKDILPGLLVKESSLRDYIYPEYLVHATGYIGEINRNELVSFTKQGYDYSGGDFVGKSGLEKEYEFYLDGKNGAEQIEVNSLGEKIKTIGIKQPISGDSLVLNVNFKLQKSAEEILQKNYQALRKAAAADEDRPMPTGAAAVVLNVKNGAVLAAASLPDYNLNLFAKGISNADYKKLINDPLRPMVNRYIMSAVPPGSIFKLVTGTAAMKELGVKGDTTFYDSNGRFYIPNWSRPFRNWNPYGEGKLDFIKSIARSNNIVFYELGYELYKEFKGEKLAEYAQKYGLGSKAGIDLPGEKSGLVPTDQWKKNNLDQGWYPGDSVNLSIGQGSLLTTPIQIADLIATVANEGKSYQPQLVDKIIDSQGNLVKDIKPLLNIDLSQEIDQNIFKTLKQGMHDVVNKNYGTAYRHFKKFPITVAGKTGTAQTSGSANHGWFGGFAPYQNPEIAVVVLIENSGSSAYSIPIAREIMAYYFGLRNYNNSAAKVYYYSQQEDIYQPE</sequence>
<dbReference type="EMBL" id="FOTI01000012">
    <property type="protein sequence ID" value="SFL44100.1"/>
    <property type="molecule type" value="Genomic_DNA"/>
</dbReference>
<gene>
    <name evidence="16" type="ORF">SAMN02983006_01153</name>
</gene>
<accession>A0A1I4HQS4</accession>
<dbReference type="Gene3D" id="3.30.1390.30">
    <property type="entry name" value="Penicillin-binding protein 2a, domain 3"/>
    <property type="match status" value="1"/>
</dbReference>